<name>A0A225VU56_9STRA</name>
<keyword evidence="2" id="KW-1185">Reference proteome</keyword>
<comment type="caution">
    <text evidence="1">The sequence shown here is derived from an EMBL/GenBank/DDBJ whole genome shotgun (WGS) entry which is preliminary data.</text>
</comment>
<protein>
    <submittedName>
        <fullName evidence="1">Uncharacterized protein</fullName>
    </submittedName>
</protein>
<evidence type="ECO:0000313" key="1">
    <source>
        <dbReference type="EMBL" id="OWZ09071.1"/>
    </source>
</evidence>
<proteinExistence type="predicted"/>
<dbReference type="STRING" id="4795.A0A225VU56"/>
<dbReference type="AlphaFoldDB" id="A0A225VU56"/>
<accession>A0A225VU56</accession>
<dbReference type="Proteomes" id="UP000198211">
    <property type="component" value="Unassembled WGS sequence"/>
</dbReference>
<gene>
    <name evidence="1" type="ORF">PHMEG_00018285</name>
</gene>
<organism evidence="1 2">
    <name type="scientific">Phytophthora megakarya</name>
    <dbReference type="NCBI Taxonomy" id="4795"/>
    <lineage>
        <taxon>Eukaryota</taxon>
        <taxon>Sar</taxon>
        <taxon>Stramenopiles</taxon>
        <taxon>Oomycota</taxon>
        <taxon>Peronosporomycetes</taxon>
        <taxon>Peronosporales</taxon>
        <taxon>Peronosporaceae</taxon>
        <taxon>Phytophthora</taxon>
    </lineage>
</organism>
<sequence>MHLTRAEGRGGKVLARNSVMTYFRHVKNWLFDTYLKNRASTEKRLIKMAQTLERHCRKRFEGAPACTKEDLRILIDSLYFDAASSATLRSLP</sequence>
<dbReference type="EMBL" id="NBNE01002924">
    <property type="protein sequence ID" value="OWZ09071.1"/>
    <property type="molecule type" value="Genomic_DNA"/>
</dbReference>
<reference evidence="2" key="1">
    <citation type="submission" date="2017-03" db="EMBL/GenBank/DDBJ databases">
        <title>Phytopthora megakarya and P. palmivora, two closely related causual agents of cacao black pod achieved similar genome size and gene model numbers by different mechanisms.</title>
        <authorList>
            <person name="Ali S."/>
            <person name="Shao J."/>
            <person name="Larry D.J."/>
            <person name="Kronmiller B."/>
            <person name="Shen D."/>
            <person name="Strem M.D."/>
            <person name="Melnick R.L."/>
            <person name="Guiltinan M.J."/>
            <person name="Tyler B.M."/>
            <person name="Meinhardt L.W."/>
            <person name="Bailey B.A."/>
        </authorList>
    </citation>
    <scope>NUCLEOTIDE SEQUENCE [LARGE SCALE GENOMIC DNA]</scope>
    <source>
        <strain evidence="2">zdho120</strain>
    </source>
</reference>
<dbReference type="OrthoDB" id="116585at2759"/>
<evidence type="ECO:0000313" key="2">
    <source>
        <dbReference type="Proteomes" id="UP000198211"/>
    </source>
</evidence>